<feature type="transmembrane region" description="Helical" evidence="1">
    <location>
        <begin position="120"/>
        <end position="140"/>
    </location>
</feature>
<feature type="transmembrane region" description="Helical" evidence="1">
    <location>
        <begin position="29"/>
        <end position="50"/>
    </location>
</feature>
<dbReference type="EC" id="1.13.12.-" evidence="2"/>
<dbReference type="RefSeq" id="WP_197743979.1">
    <property type="nucleotide sequence ID" value="NZ_LR778175.1"/>
</dbReference>
<keyword evidence="3" id="KW-1185">Reference proteome</keyword>
<reference evidence="2 3" key="1">
    <citation type="submission" date="2020-03" db="EMBL/GenBank/DDBJ databases">
        <authorList>
            <person name="Picone N."/>
        </authorList>
    </citation>
    <scope>NUCLEOTIDE SEQUENCE [LARGE SCALE GENOMIC DNA]</scope>
    <source>
        <strain evidence="2">NSCAC1</strain>
    </source>
</reference>
<feature type="transmembrane region" description="Helical" evidence="1">
    <location>
        <begin position="147"/>
        <end position="165"/>
    </location>
</feature>
<dbReference type="Pfam" id="PF02461">
    <property type="entry name" value="AMO"/>
    <property type="match status" value="1"/>
</dbReference>
<keyword evidence="1" id="KW-1133">Transmembrane helix</keyword>
<evidence type="ECO:0000313" key="3">
    <source>
        <dbReference type="Proteomes" id="UP000516072"/>
    </source>
</evidence>
<dbReference type="GO" id="GO:0004497">
    <property type="term" value="F:monooxygenase activity"/>
    <property type="evidence" value="ECO:0007669"/>
    <property type="project" value="UniProtKB-KW"/>
</dbReference>
<dbReference type="InterPro" id="IPR037001">
    <property type="entry name" value="NH3/CH4_mOase_suA_sf"/>
</dbReference>
<keyword evidence="2" id="KW-0503">Monooxygenase</keyword>
<dbReference type="KEGG" id="ntg:NSCAC_1278"/>
<keyword evidence="1" id="KW-0812">Transmembrane</keyword>
<accession>A0A7G1QAR7</accession>
<proteinExistence type="predicted"/>
<dbReference type="AlphaFoldDB" id="A0A7G1QAR7"/>
<dbReference type="Proteomes" id="UP000516072">
    <property type="component" value="Chromosome"/>
</dbReference>
<protein>
    <submittedName>
        <fullName evidence="2">Ammonia monooxygenase subunit A</fullName>
        <ecNumber evidence="2">1.13.12.-</ecNumber>
    </submittedName>
</protein>
<dbReference type="NCBIfam" id="NF041557">
    <property type="entry name" value="AmoA_BACT"/>
    <property type="match status" value="1"/>
</dbReference>
<evidence type="ECO:0000313" key="2">
    <source>
        <dbReference type="EMBL" id="CAB1276651.1"/>
    </source>
</evidence>
<feature type="transmembrane region" description="Helical" evidence="1">
    <location>
        <begin position="218"/>
        <end position="240"/>
    </location>
</feature>
<feature type="transmembrane region" description="Helical" evidence="1">
    <location>
        <begin position="65"/>
        <end position="84"/>
    </location>
</feature>
<feature type="transmembrane region" description="Helical" evidence="1">
    <location>
        <begin position="91"/>
        <end position="108"/>
    </location>
</feature>
<dbReference type="EMBL" id="LR778175">
    <property type="protein sequence ID" value="CAB1276651.1"/>
    <property type="molecule type" value="Genomic_DNA"/>
</dbReference>
<keyword evidence="2" id="KW-0560">Oxidoreductase</keyword>
<dbReference type="Gene3D" id="1.20.1450.10">
    <property type="entry name" value="Ammonia/particulate methane monooxygenase, subunit A"/>
    <property type="match status" value="1"/>
</dbReference>
<organism evidence="2 3">
    <name type="scientific">Candidatus Nitrosacidococcus tergens</name>
    <dbReference type="NCBI Taxonomy" id="553981"/>
    <lineage>
        <taxon>Bacteria</taxon>
        <taxon>Pseudomonadati</taxon>
        <taxon>Pseudomonadota</taxon>
        <taxon>Gammaproteobacteria</taxon>
        <taxon>Chromatiales</taxon>
        <taxon>Chromatiaceae</taxon>
        <taxon>Candidatus Nitrosacidococcus</taxon>
    </lineage>
</organism>
<dbReference type="NCBIfam" id="TIGR03080">
    <property type="entry name" value="CH4_NH3mon_ox_A"/>
    <property type="match status" value="1"/>
</dbReference>
<dbReference type="InterPro" id="IPR003393">
    <property type="entry name" value="NH3_CH4_mOase_A"/>
</dbReference>
<keyword evidence="1" id="KW-0472">Membrane</keyword>
<sequence>MATGRVGTGVGSAVYSPEEAAKVSRTMDFLWLGAFFFIFLASFHVHYMLLAGDWDFWLDWKDRRFWVTIAPIVAVCYPAAMQAFMWEKFRLPFGATFVTLGLIAAEWINRYFNFHLFTYFPVHFVQPTVLLPMALILDAALALTKSFALAAVVGGMSYGLLMYPANWPIIGQFHEPVDVNGLVMSVADVMGFHYVRTGNPEYIRMVEKGTLRSFGEDVVPVSAFFSGFVSICMYFGWYMAGRWFSRSYYTDSI</sequence>
<evidence type="ECO:0000256" key="1">
    <source>
        <dbReference type="SAM" id="Phobius"/>
    </source>
</evidence>
<gene>
    <name evidence="2" type="primary">amoA</name>
    <name evidence="2" type="ORF">NSCAC_1278</name>
</gene>
<name>A0A7G1QAR7_9GAMM</name>